<evidence type="ECO:0000313" key="5">
    <source>
        <dbReference type="EMBL" id="MFB5192725.1"/>
    </source>
</evidence>
<dbReference type="Gene3D" id="3.90.79.10">
    <property type="entry name" value="Nucleoside Triphosphate Pyrophosphohydrolase"/>
    <property type="match status" value="1"/>
</dbReference>
<comment type="cofactor">
    <cofactor evidence="1">
        <name>Mg(2+)</name>
        <dbReference type="ChEBI" id="CHEBI:18420"/>
    </cofactor>
</comment>
<keyword evidence="2 3" id="KW-0378">Hydrolase</keyword>
<dbReference type="InterPro" id="IPR020084">
    <property type="entry name" value="NUDIX_hydrolase_CS"/>
</dbReference>
<keyword evidence="6" id="KW-1185">Reference proteome</keyword>
<protein>
    <submittedName>
        <fullName evidence="5">NUDIX hydrolase</fullName>
        <ecNumber evidence="5">3.6.-.-</ecNumber>
    </submittedName>
</protein>
<dbReference type="EMBL" id="JBDXSU010000027">
    <property type="protein sequence ID" value="MFB5192725.1"/>
    <property type="molecule type" value="Genomic_DNA"/>
</dbReference>
<comment type="similarity">
    <text evidence="3">Belongs to the Nudix hydrolase family.</text>
</comment>
<sequence>MNTWYGSAACCLNENHQILMVLQGKPDEEPKWSVPSGGLEKGETLEDCCVREVWEETGYRVRIDQKLFEKRGQSYGWNVEVHYFQATVVAGSACIQDPDRLIHEIGWKSWNDITTLSLAFPEDREFLLQFTHREV</sequence>
<dbReference type="Pfam" id="PF00293">
    <property type="entry name" value="NUDIX"/>
    <property type="match status" value="1"/>
</dbReference>
<dbReference type="RefSeq" id="WP_275473429.1">
    <property type="nucleotide sequence ID" value="NZ_CP162940.1"/>
</dbReference>
<evidence type="ECO:0000256" key="3">
    <source>
        <dbReference type="RuleBase" id="RU003476"/>
    </source>
</evidence>
<dbReference type="InterPro" id="IPR000086">
    <property type="entry name" value="NUDIX_hydrolase_dom"/>
</dbReference>
<dbReference type="PANTHER" id="PTHR43046:SF2">
    <property type="entry name" value="8-OXO-DGTP DIPHOSPHATASE-RELATED"/>
    <property type="match status" value="1"/>
</dbReference>
<dbReference type="InterPro" id="IPR020476">
    <property type="entry name" value="Nudix_hydrolase"/>
</dbReference>
<dbReference type="CDD" id="cd02883">
    <property type="entry name" value="NUDIX_Hydrolase"/>
    <property type="match status" value="1"/>
</dbReference>
<name>A0ABV5AKD1_9BACL</name>
<dbReference type="PROSITE" id="PS00893">
    <property type="entry name" value="NUDIX_BOX"/>
    <property type="match status" value="1"/>
</dbReference>
<dbReference type="SUPFAM" id="SSF55811">
    <property type="entry name" value="Nudix"/>
    <property type="match status" value="1"/>
</dbReference>
<dbReference type="PANTHER" id="PTHR43046">
    <property type="entry name" value="GDP-MANNOSE MANNOSYL HYDROLASE"/>
    <property type="match status" value="1"/>
</dbReference>
<evidence type="ECO:0000313" key="6">
    <source>
        <dbReference type="Proteomes" id="UP001579974"/>
    </source>
</evidence>
<feature type="domain" description="Nudix hydrolase" evidence="4">
    <location>
        <begin position="3"/>
        <end position="131"/>
    </location>
</feature>
<dbReference type="Proteomes" id="UP001579974">
    <property type="component" value="Unassembled WGS sequence"/>
</dbReference>
<gene>
    <name evidence="5" type="ORF">KKP3000_001936</name>
</gene>
<comment type="caution">
    <text evidence="5">The sequence shown here is derived from an EMBL/GenBank/DDBJ whole genome shotgun (WGS) entry which is preliminary data.</text>
</comment>
<dbReference type="InterPro" id="IPR015797">
    <property type="entry name" value="NUDIX_hydrolase-like_dom_sf"/>
</dbReference>
<dbReference type="EC" id="3.6.-.-" evidence="5"/>
<organism evidence="5 6">
    <name type="scientific">Alicyclobacillus fastidiosus</name>
    <dbReference type="NCBI Taxonomy" id="392011"/>
    <lineage>
        <taxon>Bacteria</taxon>
        <taxon>Bacillati</taxon>
        <taxon>Bacillota</taxon>
        <taxon>Bacilli</taxon>
        <taxon>Bacillales</taxon>
        <taxon>Alicyclobacillaceae</taxon>
        <taxon>Alicyclobacillus</taxon>
    </lineage>
</organism>
<reference evidence="5 6" key="1">
    <citation type="journal article" date="2024" name="Int. J. Mol. Sci.">
        <title>Exploration of Alicyclobacillus spp. Genome in Search of Antibiotic Resistance.</title>
        <authorList>
            <person name="Bucka-Kolendo J."/>
            <person name="Kiousi D.E."/>
            <person name="Dekowska A."/>
            <person name="Mikolajczuk-Szczyrba A."/>
            <person name="Karadedos D.M."/>
            <person name="Michael P."/>
            <person name="Galanis A."/>
            <person name="Sokolowska B."/>
        </authorList>
    </citation>
    <scope>NUCLEOTIDE SEQUENCE [LARGE SCALE GENOMIC DNA]</scope>
    <source>
        <strain evidence="5 6">KKP 3000</strain>
    </source>
</reference>
<evidence type="ECO:0000256" key="2">
    <source>
        <dbReference type="ARBA" id="ARBA00022801"/>
    </source>
</evidence>
<accession>A0ABV5AKD1</accession>
<evidence type="ECO:0000259" key="4">
    <source>
        <dbReference type="PROSITE" id="PS51462"/>
    </source>
</evidence>
<dbReference type="PROSITE" id="PS51462">
    <property type="entry name" value="NUDIX"/>
    <property type="match status" value="1"/>
</dbReference>
<dbReference type="GO" id="GO:0016787">
    <property type="term" value="F:hydrolase activity"/>
    <property type="evidence" value="ECO:0007669"/>
    <property type="project" value="UniProtKB-KW"/>
</dbReference>
<dbReference type="PRINTS" id="PR00502">
    <property type="entry name" value="NUDIXFAMILY"/>
</dbReference>
<proteinExistence type="inferred from homology"/>
<evidence type="ECO:0000256" key="1">
    <source>
        <dbReference type="ARBA" id="ARBA00001946"/>
    </source>
</evidence>